<dbReference type="Proteomes" id="UP000325122">
    <property type="component" value="Unassembled WGS sequence"/>
</dbReference>
<accession>A0A5M6ZQ47</accession>
<evidence type="ECO:0000313" key="2">
    <source>
        <dbReference type="Proteomes" id="UP000325122"/>
    </source>
</evidence>
<dbReference type="RefSeq" id="WP_150022410.1">
    <property type="nucleotide sequence ID" value="NZ_VWOJ01000001.1"/>
</dbReference>
<sequence>MTILSAATAALGLVSAGQAPEANPVHLLQDGVALSITAHTSGMCEVQPAPLFERMTDSFSAHGLEFRRAQDDETSLIAITVRTYGQTDYGCGAYMHVEFMQHVEAVAVDYAQAPYEGQVTLASFMTPYPQSGLEGEDFQAGLGDWAREELTGLWGQMMELQAQD</sequence>
<protein>
    <submittedName>
        <fullName evidence="1">Uncharacterized protein</fullName>
    </submittedName>
</protein>
<keyword evidence="2" id="KW-1185">Reference proteome</keyword>
<comment type="caution">
    <text evidence="1">The sequence shown here is derived from an EMBL/GenBank/DDBJ whole genome shotgun (WGS) entry which is preliminary data.</text>
</comment>
<organism evidence="1 2">
    <name type="scientific">Alkalicaulis satelles</name>
    <dbReference type="NCBI Taxonomy" id="2609175"/>
    <lineage>
        <taxon>Bacteria</taxon>
        <taxon>Pseudomonadati</taxon>
        <taxon>Pseudomonadota</taxon>
        <taxon>Alphaproteobacteria</taxon>
        <taxon>Maricaulales</taxon>
        <taxon>Maricaulaceae</taxon>
        <taxon>Alkalicaulis</taxon>
    </lineage>
</organism>
<reference evidence="1 2" key="1">
    <citation type="submission" date="2019-09" db="EMBL/GenBank/DDBJ databases">
        <authorList>
            <person name="Kevbrin V."/>
            <person name="Grouzdev D.S."/>
        </authorList>
    </citation>
    <scope>NUCLEOTIDE SEQUENCE [LARGE SCALE GENOMIC DNA]</scope>
    <source>
        <strain evidence="1 2">G-192</strain>
    </source>
</reference>
<dbReference type="AlphaFoldDB" id="A0A5M6ZQ47"/>
<evidence type="ECO:0000313" key="1">
    <source>
        <dbReference type="EMBL" id="KAA5805378.1"/>
    </source>
</evidence>
<proteinExistence type="predicted"/>
<gene>
    <name evidence="1" type="ORF">F1654_05205</name>
</gene>
<dbReference type="EMBL" id="VWOJ01000001">
    <property type="protein sequence ID" value="KAA5805378.1"/>
    <property type="molecule type" value="Genomic_DNA"/>
</dbReference>
<name>A0A5M6ZQ47_9PROT</name>